<dbReference type="RefSeq" id="WP_094827683.1">
    <property type="nucleotide sequence ID" value="NZ_NEVL01000004.1"/>
</dbReference>
<dbReference type="CDD" id="cd00093">
    <property type="entry name" value="HTH_XRE"/>
    <property type="match status" value="1"/>
</dbReference>
<dbReference type="PANTHER" id="PTHR36924">
    <property type="entry name" value="ANTITOXIN HIGA-1"/>
    <property type="match status" value="1"/>
</dbReference>
<dbReference type="SUPFAM" id="SSF47413">
    <property type="entry name" value="lambda repressor-like DNA-binding domains"/>
    <property type="match status" value="1"/>
</dbReference>
<feature type="domain" description="HTH cro/C1-type" evidence="2">
    <location>
        <begin position="21"/>
        <end position="58"/>
    </location>
</feature>
<dbReference type="AlphaFoldDB" id="A0A261S5N2"/>
<evidence type="ECO:0000256" key="1">
    <source>
        <dbReference type="ARBA" id="ARBA00023125"/>
    </source>
</evidence>
<evidence type="ECO:0000313" key="3">
    <source>
        <dbReference type="EMBL" id="OZI32684.1"/>
    </source>
</evidence>
<dbReference type="NCBIfam" id="TIGR02607">
    <property type="entry name" value="antidote_HigA"/>
    <property type="match status" value="1"/>
</dbReference>
<dbReference type="OrthoDB" id="5297543at2"/>
<dbReference type="InterPro" id="IPR013430">
    <property type="entry name" value="Toxin_antidote_HigA"/>
</dbReference>
<sequence length="93" mass="9850">MHSPVHPGETLRVEVIEPAALSVTDAAGRLGMSRVALSRVLNGKAGISAELALRLEQAGAGAARDWLARQADHDLWQLRQQAAPAVRPLLPAT</sequence>
<organism evidence="3 4">
    <name type="scientific">Bordetella genomosp. 1</name>
    <dbReference type="NCBI Taxonomy" id="1395607"/>
    <lineage>
        <taxon>Bacteria</taxon>
        <taxon>Pseudomonadati</taxon>
        <taxon>Pseudomonadota</taxon>
        <taxon>Betaproteobacteria</taxon>
        <taxon>Burkholderiales</taxon>
        <taxon>Alcaligenaceae</taxon>
        <taxon>Bordetella</taxon>
    </lineage>
</organism>
<gene>
    <name evidence="3" type="primary">higA</name>
    <name evidence="3" type="ORF">CEG14_17400</name>
</gene>
<dbReference type="PROSITE" id="PS50943">
    <property type="entry name" value="HTH_CROC1"/>
    <property type="match status" value="1"/>
</dbReference>
<dbReference type="Gene3D" id="1.10.260.40">
    <property type="entry name" value="lambda repressor-like DNA-binding domains"/>
    <property type="match status" value="1"/>
</dbReference>
<dbReference type="Proteomes" id="UP000217005">
    <property type="component" value="Unassembled WGS sequence"/>
</dbReference>
<comment type="caution">
    <text evidence="3">The sequence shown here is derived from an EMBL/GenBank/DDBJ whole genome shotgun (WGS) entry which is preliminary data.</text>
</comment>
<dbReference type="GO" id="GO:0003677">
    <property type="term" value="F:DNA binding"/>
    <property type="evidence" value="ECO:0007669"/>
    <property type="project" value="UniProtKB-KW"/>
</dbReference>
<keyword evidence="1" id="KW-0238">DNA-binding</keyword>
<evidence type="ECO:0000313" key="4">
    <source>
        <dbReference type="Proteomes" id="UP000217005"/>
    </source>
</evidence>
<reference evidence="3 4" key="1">
    <citation type="submission" date="2017-05" db="EMBL/GenBank/DDBJ databases">
        <title>Complete and WGS of Bordetella genogroups.</title>
        <authorList>
            <person name="Spilker T."/>
            <person name="LiPuma J."/>
        </authorList>
    </citation>
    <scope>NUCLEOTIDE SEQUENCE [LARGE SCALE GENOMIC DNA]</scope>
    <source>
        <strain evidence="3 4">AU17610</strain>
    </source>
</reference>
<name>A0A261S5N2_9BORD</name>
<dbReference type="InterPro" id="IPR001387">
    <property type="entry name" value="Cro/C1-type_HTH"/>
</dbReference>
<accession>A0A261S5N2</accession>
<dbReference type="Pfam" id="PF01381">
    <property type="entry name" value="HTH_3"/>
    <property type="match status" value="1"/>
</dbReference>
<dbReference type="EMBL" id="NEVL01000004">
    <property type="protein sequence ID" value="OZI32684.1"/>
    <property type="molecule type" value="Genomic_DNA"/>
</dbReference>
<proteinExistence type="predicted"/>
<evidence type="ECO:0000259" key="2">
    <source>
        <dbReference type="PROSITE" id="PS50943"/>
    </source>
</evidence>
<dbReference type="PANTHER" id="PTHR36924:SF1">
    <property type="entry name" value="ANTITOXIN HIGA-1"/>
    <property type="match status" value="1"/>
</dbReference>
<protein>
    <submittedName>
        <fullName evidence="3">Addiction module antidote protein, HigA family</fullName>
    </submittedName>
</protein>
<dbReference type="InterPro" id="IPR010982">
    <property type="entry name" value="Lambda_DNA-bd_dom_sf"/>
</dbReference>